<sequence length="253" mass="27439">MTEKKKDVLRETDDDARTLARGLVRAARYAAIAVIDAETGHPNASRVLTGTDVDGVPVILISALAPHMAALRADPRASLLFGEVGKGDPLAHARLTLKCVAEEVGRNDDAHARIKQRFIARHPKAKLYVDFPDFAFFRLVPKAVSLNGGFGKAYAPTADDLIIASPVMTELAQLEPSGVAHMNSDHKEAADLYAKAFGKSKKTGWRFVGIDAAGVDLACGDEILRVNFLETLVKIEDLRPYLSALLRNAREIT</sequence>
<evidence type="ECO:0000313" key="4">
    <source>
        <dbReference type="Proteomes" id="UP000295131"/>
    </source>
</evidence>
<accession>A0A4R5PHN0</accession>
<dbReference type="OrthoDB" id="9814594at2"/>
<dbReference type="RefSeq" id="WP_133285773.1">
    <property type="nucleotide sequence ID" value="NZ_SMSI01000004.1"/>
</dbReference>
<gene>
    <name evidence="3" type="ORF">E2A64_17330</name>
</gene>
<dbReference type="InterPro" id="IPR019595">
    <property type="entry name" value="DUF2470"/>
</dbReference>
<dbReference type="InterPro" id="IPR055343">
    <property type="entry name" value="CREG_beta-barrel"/>
</dbReference>
<dbReference type="Gene3D" id="3.20.180.10">
    <property type="entry name" value="PNP-oxidase-like"/>
    <property type="match status" value="1"/>
</dbReference>
<dbReference type="Pfam" id="PF10615">
    <property type="entry name" value="DUF2470"/>
    <property type="match status" value="1"/>
</dbReference>
<reference evidence="3 4" key="1">
    <citation type="journal article" date="2013" name="Int. J. Syst. Evol. Microbiol.">
        <title>Hoeflea suaedae sp. nov., an endophytic bacterium isolated from the root of the halophyte Suaeda maritima.</title>
        <authorList>
            <person name="Chung E.J."/>
            <person name="Park J.A."/>
            <person name="Pramanik P."/>
            <person name="Bibi F."/>
            <person name="Jeon C.O."/>
            <person name="Chung Y.R."/>
        </authorList>
    </citation>
    <scope>NUCLEOTIDE SEQUENCE [LARGE SCALE GENOMIC DNA]</scope>
    <source>
        <strain evidence="3 4">YC6898</strain>
    </source>
</reference>
<dbReference type="Proteomes" id="UP000295131">
    <property type="component" value="Unassembled WGS sequence"/>
</dbReference>
<dbReference type="GO" id="GO:0005737">
    <property type="term" value="C:cytoplasm"/>
    <property type="evidence" value="ECO:0007669"/>
    <property type="project" value="UniProtKB-ARBA"/>
</dbReference>
<name>A0A4R5PHN0_9HYPH</name>
<feature type="domain" description="DUF2470" evidence="1">
    <location>
        <begin position="179"/>
        <end position="244"/>
    </location>
</feature>
<dbReference type="PANTHER" id="PTHR13343">
    <property type="entry name" value="CREG1 PROTEIN"/>
    <property type="match status" value="1"/>
</dbReference>
<evidence type="ECO:0000259" key="2">
    <source>
        <dbReference type="Pfam" id="PF13883"/>
    </source>
</evidence>
<dbReference type="Gene3D" id="2.30.110.10">
    <property type="entry name" value="Electron Transport, Fmn-binding Protein, Chain A"/>
    <property type="match status" value="1"/>
</dbReference>
<protein>
    <submittedName>
        <fullName evidence="3">HugZ family protein</fullName>
    </submittedName>
</protein>
<dbReference type="EMBL" id="SMSI01000004">
    <property type="protein sequence ID" value="TDH34427.1"/>
    <property type="molecule type" value="Genomic_DNA"/>
</dbReference>
<dbReference type="InterPro" id="IPR012349">
    <property type="entry name" value="Split_barrel_FMN-bd"/>
</dbReference>
<organism evidence="3 4">
    <name type="scientific">Pseudohoeflea suaedae</name>
    <dbReference type="NCBI Taxonomy" id="877384"/>
    <lineage>
        <taxon>Bacteria</taxon>
        <taxon>Pseudomonadati</taxon>
        <taxon>Pseudomonadota</taxon>
        <taxon>Alphaproteobacteria</taxon>
        <taxon>Hyphomicrobiales</taxon>
        <taxon>Rhizobiaceae</taxon>
        <taxon>Pseudohoeflea</taxon>
    </lineage>
</organism>
<dbReference type="PANTHER" id="PTHR13343:SF17">
    <property type="entry name" value="CELLULAR REPRESSOR OF E1A-STIMULATED GENES, ISOFORM A"/>
    <property type="match status" value="1"/>
</dbReference>
<dbReference type="InterPro" id="IPR037119">
    <property type="entry name" value="Haem_oxidase_HugZ-like_sf"/>
</dbReference>
<feature type="domain" description="CREG-like beta-barrel" evidence="2">
    <location>
        <begin position="14"/>
        <end position="153"/>
    </location>
</feature>
<proteinExistence type="predicted"/>
<dbReference type="SUPFAM" id="SSF50475">
    <property type="entry name" value="FMN-binding split barrel"/>
    <property type="match status" value="1"/>
</dbReference>
<evidence type="ECO:0000259" key="1">
    <source>
        <dbReference type="Pfam" id="PF10615"/>
    </source>
</evidence>
<dbReference type="AlphaFoldDB" id="A0A4R5PHN0"/>
<comment type="caution">
    <text evidence="3">The sequence shown here is derived from an EMBL/GenBank/DDBJ whole genome shotgun (WGS) entry which is preliminary data.</text>
</comment>
<dbReference type="Pfam" id="PF13883">
    <property type="entry name" value="CREG_beta-barrel"/>
    <property type="match status" value="1"/>
</dbReference>
<evidence type="ECO:0000313" key="3">
    <source>
        <dbReference type="EMBL" id="TDH34427.1"/>
    </source>
</evidence>
<keyword evidence="4" id="KW-1185">Reference proteome</keyword>